<dbReference type="InterPro" id="IPR011991">
    <property type="entry name" value="ArsR-like_HTH"/>
</dbReference>
<dbReference type="GO" id="GO:0003700">
    <property type="term" value="F:DNA-binding transcription factor activity"/>
    <property type="evidence" value="ECO:0007669"/>
    <property type="project" value="InterPro"/>
</dbReference>
<dbReference type="SMART" id="SM00418">
    <property type="entry name" value="HTH_ARSR"/>
    <property type="match status" value="1"/>
</dbReference>
<dbReference type="AlphaFoldDB" id="A0A3E0HGM9"/>
<evidence type="ECO:0000313" key="6">
    <source>
        <dbReference type="Proteomes" id="UP000256269"/>
    </source>
</evidence>
<dbReference type="PANTHER" id="PTHR43132">
    <property type="entry name" value="ARSENICAL RESISTANCE OPERON REPRESSOR ARSR-RELATED"/>
    <property type="match status" value="1"/>
</dbReference>
<keyword evidence="6" id="KW-1185">Reference proteome</keyword>
<keyword evidence="3" id="KW-0804">Transcription</keyword>
<dbReference type="InterPro" id="IPR036388">
    <property type="entry name" value="WH-like_DNA-bd_sf"/>
</dbReference>
<sequence>MTLRLHFTADDLARTRIATHPHPTWELVLSLDALRHRHVPSRHALWRTPALERLNRTPPSRRHLAVLTELKPLHGPFPDFLTPYQDTDDFTAVLDTVLSTPARRLAIELTSPFLDRTPSAEIGRLAAGDLDAVRALRDAMSWYHDLVLAPHWSGIDRAVRNDRTVRTQDIAATGVEGLLNNLSGCFRWAPPVLHADFPHDREIQLRGRGVTFIPSYFCWGTPVPFVDPELPPVLVYPITDASVRADDPTALASLLGGTRAQVLCALRVPRSTTDLARCIHASPAAASKHATVLRQAGLICSVRRGNVVRHVVTPLGEQLLDTCHQQITNGTLFRPASGDRRWLSGA</sequence>
<evidence type="ECO:0000259" key="4">
    <source>
        <dbReference type="SMART" id="SM00418"/>
    </source>
</evidence>
<dbReference type="InterPro" id="IPR001845">
    <property type="entry name" value="HTH_ArsR_DNA-bd_dom"/>
</dbReference>
<dbReference type="Proteomes" id="UP000256269">
    <property type="component" value="Unassembled WGS sequence"/>
</dbReference>
<dbReference type="Gene3D" id="1.10.10.10">
    <property type="entry name" value="Winged helix-like DNA-binding domain superfamily/Winged helix DNA-binding domain"/>
    <property type="match status" value="1"/>
</dbReference>
<protein>
    <recommendedName>
        <fullName evidence="4">HTH arsR-type domain-containing protein</fullName>
    </recommendedName>
</protein>
<keyword evidence="1" id="KW-0805">Transcription regulation</keyword>
<dbReference type="GO" id="GO:0003677">
    <property type="term" value="F:DNA binding"/>
    <property type="evidence" value="ECO:0007669"/>
    <property type="project" value="UniProtKB-KW"/>
</dbReference>
<comment type="caution">
    <text evidence="5">The sequence shown here is derived from an EMBL/GenBank/DDBJ whole genome shotgun (WGS) entry which is preliminary data.</text>
</comment>
<gene>
    <name evidence="5" type="ORF">BCF44_108342</name>
</gene>
<name>A0A3E0HGM9_9PSEU</name>
<dbReference type="SUPFAM" id="SSF46785">
    <property type="entry name" value="Winged helix' DNA-binding domain"/>
    <property type="match status" value="1"/>
</dbReference>
<dbReference type="PANTHER" id="PTHR43132:SF8">
    <property type="entry name" value="HTH-TYPE TRANSCRIPTIONAL REGULATOR KMTR"/>
    <property type="match status" value="1"/>
</dbReference>
<dbReference type="InterPro" id="IPR036390">
    <property type="entry name" value="WH_DNA-bd_sf"/>
</dbReference>
<evidence type="ECO:0000256" key="1">
    <source>
        <dbReference type="ARBA" id="ARBA00023015"/>
    </source>
</evidence>
<keyword evidence="2" id="KW-0238">DNA-binding</keyword>
<dbReference type="CDD" id="cd00090">
    <property type="entry name" value="HTH_ARSR"/>
    <property type="match status" value="1"/>
</dbReference>
<dbReference type="InterPro" id="IPR051011">
    <property type="entry name" value="Metal_resp_trans_reg"/>
</dbReference>
<evidence type="ECO:0000256" key="2">
    <source>
        <dbReference type="ARBA" id="ARBA00023125"/>
    </source>
</evidence>
<accession>A0A3E0HGM9</accession>
<organism evidence="5 6">
    <name type="scientific">Kutzneria buriramensis</name>
    <dbReference type="NCBI Taxonomy" id="1045776"/>
    <lineage>
        <taxon>Bacteria</taxon>
        <taxon>Bacillati</taxon>
        <taxon>Actinomycetota</taxon>
        <taxon>Actinomycetes</taxon>
        <taxon>Pseudonocardiales</taxon>
        <taxon>Pseudonocardiaceae</taxon>
        <taxon>Kutzneria</taxon>
    </lineage>
</organism>
<dbReference type="OrthoDB" id="3808065at2"/>
<dbReference type="EMBL" id="QUNO01000008">
    <property type="protein sequence ID" value="REH44861.1"/>
    <property type="molecule type" value="Genomic_DNA"/>
</dbReference>
<reference evidence="5 6" key="1">
    <citation type="submission" date="2018-08" db="EMBL/GenBank/DDBJ databases">
        <title>Genomic Encyclopedia of Archaeal and Bacterial Type Strains, Phase II (KMG-II): from individual species to whole genera.</title>
        <authorList>
            <person name="Goeker M."/>
        </authorList>
    </citation>
    <scope>NUCLEOTIDE SEQUENCE [LARGE SCALE GENOMIC DNA]</scope>
    <source>
        <strain evidence="5 6">DSM 45791</strain>
    </source>
</reference>
<evidence type="ECO:0000313" key="5">
    <source>
        <dbReference type="EMBL" id="REH44861.1"/>
    </source>
</evidence>
<dbReference type="RefSeq" id="WP_116176769.1">
    <property type="nucleotide sequence ID" value="NZ_CP144375.1"/>
</dbReference>
<feature type="domain" description="HTH arsR-type" evidence="4">
    <location>
        <begin position="249"/>
        <end position="321"/>
    </location>
</feature>
<proteinExistence type="predicted"/>
<evidence type="ECO:0000256" key="3">
    <source>
        <dbReference type="ARBA" id="ARBA00023163"/>
    </source>
</evidence>